<dbReference type="EMBL" id="CP049055">
    <property type="protein sequence ID" value="QII11818.1"/>
    <property type="molecule type" value="Genomic_DNA"/>
</dbReference>
<dbReference type="AlphaFoldDB" id="A0A6G7GQF5"/>
<evidence type="ECO:0000313" key="1">
    <source>
        <dbReference type="EMBL" id="QII11818.1"/>
    </source>
</evidence>
<gene>
    <name evidence="1" type="ORF">KsCSTR_24390</name>
</gene>
<name>A0A6G7GQF5_KUEST</name>
<reference evidence="1 2" key="1">
    <citation type="submission" date="2020-02" db="EMBL/GenBank/DDBJ databases">
        <title>Newly sequenced genome of strain CSTR1 showed variability in Candidatus Kuenenia stuttgartiensis genomes.</title>
        <authorList>
            <person name="Ding C."/>
            <person name="Adrian L."/>
        </authorList>
    </citation>
    <scope>NUCLEOTIDE SEQUENCE [LARGE SCALE GENOMIC DNA]</scope>
    <source>
        <strain evidence="1 2">CSTR1</strain>
    </source>
</reference>
<proteinExistence type="predicted"/>
<sequence length="46" mass="5555">MQWFCNISKTEQSKNILIITIKQSFINKRVFQFFQTTEKPFLSIVK</sequence>
<dbReference type="Proteomes" id="UP000501926">
    <property type="component" value="Chromosome"/>
</dbReference>
<evidence type="ECO:0000313" key="2">
    <source>
        <dbReference type="Proteomes" id="UP000501926"/>
    </source>
</evidence>
<accession>A0A6G7GQF5</accession>
<organism evidence="1 2">
    <name type="scientific">Kuenenia stuttgartiensis</name>
    <dbReference type="NCBI Taxonomy" id="174633"/>
    <lineage>
        <taxon>Bacteria</taxon>
        <taxon>Pseudomonadati</taxon>
        <taxon>Planctomycetota</taxon>
        <taxon>Candidatus Brocadiia</taxon>
        <taxon>Candidatus Brocadiales</taxon>
        <taxon>Candidatus Brocadiaceae</taxon>
        <taxon>Candidatus Kuenenia</taxon>
    </lineage>
</organism>
<protein>
    <submittedName>
        <fullName evidence="1">Uncharacterized protein</fullName>
    </submittedName>
</protein>